<gene>
    <name evidence="2" type="ORF">KFK09_007289</name>
</gene>
<dbReference type="Gene3D" id="3.60.10.10">
    <property type="entry name" value="Endonuclease/exonuclease/phosphatase"/>
    <property type="match status" value="1"/>
</dbReference>
<dbReference type="Proteomes" id="UP000829196">
    <property type="component" value="Unassembled WGS sequence"/>
</dbReference>
<dbReference type="EMBL" id="JAGYWB010000006">
    <property type="protein sequence ID" value="KAI0519828.1"/>
    <property type="molecule type" value="Genomic_DNA"/>
</dbReference>
<dbReference type="SUPFAM" id="SSF56672">
    <property type="entry name" value="DNA/RNA polymerases"/>
    <property type="match status" value="1"/>
</dbReference>
<evidence type="ECO:0000313" key="2">
    <source>
        <dbReference type="EMBL" id="KAI0519828.1"/>
    </source>
</evidence>
<proteinExistence type="predicted"/>
<dbReference type="InterPro" id="IPR036691">
    <property type="entry name" value="Endo/exonu/phosph_ase_sf"/>
</dbReference>
<accession>A0A8T3BRN8</accession>
<dbReference type="SMR" id="A0A8T3BRN8"/>
<dbReference type="InterPro" id="IPR026960">
    <property type="entry name" value="RVT-Znf"/>
</dbReference>
<evidence type="ECO:0000259" key="1">
    <source>
        <dbReference type="PROSITE" id="PS50878"/>
    </source>
</evidence>
<dbReference type="PANTHER" id="PTHR31635:SF196">
    <property type="entry name" value="REVERSE TRANSCRIPTASE DOMAIN-CONTAINING PROTEIN-RELATED"/>
    <property type="match status" value="1"/>
</dbReference>
<dbReference type="Gene3D" id="3.30.70.270">
    <property type="match status" value="1"/>
</dbReference>
<protein>
    <recommendedName>
        <fullName evidence="1">Reverse transcriptase domain-containing protein</fullName>
    </recommendedName>
</protein>
<dbReference type="CDD" id="cd01650">
    <property type="entry name" value="RT_nLTR_like"/>
    <property type="match status" value="1"/>
</dbReference>
<name>A0A8T3BRN8_DENNO</name>
<reference evidence="2" key="1">
    <citation type="journal article" date="2022" name="Front. Genet.">
        <title>Chromosome-Scale Assembly of the Dendrobium nobile Genome Provides Insights Into the Molecular Mechanism of the Biosynthesis of the Medicinal Active Ingredient of Dendrobium.</title>
        <authorList>
            <person name="Xu Q."/>
            <person name="Niu S.-C."/>
            <person name="Li K.-L."/>
            <person name="Zheng P.-J."/>
            <person name="Zhang X.-J."/>
            <person name="Jia Y."/>
            <person name="Liu Y."/>
            <person name="Niu Y.-X."/>
            <person name="Yu L.-H."/>
            <person name="Chen D.-F."/>
            <person name="Zhang G.-Q."/>
        </authorList>
    </citation>
    <scope>NUCLEOTIDE SEQUENCE</scope>
    <source>
        <tissue evidence="2">Leaf</tissue>
    </source>
</reference>
<dbReference type="PROSITE" id="PS50878">
    <property type="entry name" value="RT_POL"/>
    <property type="match status" value="1"/>
</dbReference>
<evidence type="ECO:0000313" key="3">
    <source>
        <dbReference type="Proteomes" id="UP000829196"/>
    </source>
</evidence>
<dbReference type="PANTHER" id="PTHR31635">
    <property type="entry name" value="REVERSE TRANSCRIPTASE DOMAIN-CONTAINING PROTEIN-RELATED"/>
    <property type="match status" value="1"/>
</dbReference>
<sequence length="964" mass="108433">MLFPHEASCNNFDDANLGRIWLKWNPSSVNFQRVISSQQFIHGFVSSSTTSPFTLTAVYAANSMADRVSLWNDLASIAKGINGPWIIMGDFNCFKDSKEKQGGTSPHLSQLNELNSWLSDSGTFELSSTGLNFTWFNQRAADPIHIKLDIMLVNFDWLENYPTSFYKVDPPGSSDHSPLILCSGNNGHYAGRFLFKNYWIHMEGFWDTVIAAFSSHSIASPIANLYRKLNYLKKGLKCKKWSSANFLQDKVKLLEHNQDRCLELIQRDPLNTELNATLKEINSSLSFFQKAWTNWIVRRAKANWLANGEDDLGFLYARIKDRGNSNHIKVISTANGVFYSPTDIARETVAYFKDIFNAPTPTLIDGISFPKGSTIPQEQQSFLTAQVTDQEIKDIIFASSTATSPGPDGYTFEFYKSTWGITGYYICQAIKNFFETGILPKAVKATAIVLIPKTPHASQITDFRPISLCNTFYKIIAKILANRMKPIMPAIIHKSQAGFIQKRLATDNITLAMEILRDFKVSAGKNFFCAKLDIKKAFDCISRDFIIARMHKKEFPLKFINWIKGCIYDVPFSVCINGALHGYFNSTSGLRQGCPLSPLLFAIAMDAFSCYMDESNFCGFPCGKAHYSHLLYADDVLVFGPATGQNAQALNHVISNFGNSSGLHINRDKCSIIFSRDNQEATDIANSLQFARAENVIKYLGLPLSTKKLSISYFQPLLSKIATLLAGWKVKFLSFAGKSLADLNLQAIPNSLDVKNWICNGCWDLTSVPSDLHRVVLSIPIHDDGLAISWTGKGVPCFKTFKRKFFEGNFKVPWYKYIWHKHFAIRYSSYTWLAIKEGLKSAEILALRGILITPVCYLCQNEDESSSHLFFQCPFSFSILHSLLPDVRGFLLRPNMLQLFEHFEDCQTIEGADRKLAGAVFFTTDIEDGQPLDCPGINVLCGKKRSQTNKLAVGCRTIEEVKHN</sequence>
<feature type="domain" description="Reverse transcriptase" evidence="1">
    <location>
        <begin position="432"/>
        <end position="704"/>
    </location>
</feature>
<dbReference type="InterPro" id="IPR043502">
    <property type="entry name" value="DNA/RNA_pol_sf"/>
</dbReference>
<organism evidence="2 3">
    <name type="scientific">Dendrobium nobile</name>
    <name type="common">Orchid</name>
    <dbReference type="NCBI Taxonomy" id="94219"/>
    <lineage>
        <taxon>Eukaryota</taxon>
        <taxon>Viridiplantae</taxon>
        <taxon>Streptophyta</taxon>
        <taxon>Embryophyta</taxon>
        <taxon>Tracheophyta</taxon>
        <taxon>Spermatophyta</taxon>
        <taxon>Magnoliopsida</taxon>
        <taxon>Liliopsida</taxon>
        <taxon>Asparagales</taxon>
        <taxon>Orchidaceae</taxon>
        <taxon>Epidendroideae</taxon>
        <taxon>Malaxideae</taxon>
        <taxon>Dendrobiinae</taxon>
        <taxon>Dendrobium</taxon>
    </lineage>
</organism>
<dbReference type="SUPFAM" id="SSF56219">
    <property type="entry name" value="DNase I-like"/>
    <property type="match status" value="1"/>
</dbReference>
<keyword evidence="3" id="KW-1185">Reference proteome</keyword>
<dbReference type="AlphaFoldDB" id="A0A8T3BRN8"/>
<comment type="caution">
    <text evidence="2">The sequence shown here is derived from an EMBL/GenBank/DDBJ whole genome shotgun (WGS) entry which is preliminary data.</text>
</comment>
<dbReference type="Pfam" id="PF00078">
    <property type="entry name" value="RVT_1"/>
    <property type="match status" value="1"/>
</dbReference>
<dbReference type="OrthoDB" id="1938625at2759"/>
<dbReference type="InterPro" id="IPR000477">
    <property type="entry name" value="RT_dom"/>
</dbReference>
<dbReference type="InterPro" id="IPR043128">
    <property type="entry name" value="Rev_trsase/Diguanyl_cyclase"/>
</dbReference>
<dbReference type="Pfam" id="PF13966">
    <property type="entry name" value="zf-RVT"/>
    <property type="match status" value="1"/>
</dbReference>